<evidence type="ECO:0000256" key="6">
    <source>
        <dbReference type="PIRSR" id="PIRSR601461-1"/>
    </source>
</evidence>
<organism evidence="11 12">
    <name type="scientific">Xylaria multiplex</name>
    <dbReference type="NCBI Taxonomy" id="323545"/>
    <lineage>
        <taxon>Eukaryota</taxon>
        <taxon>Fungi</taxon>
        <taxon>Dikarya</taxon>
        <taxon>Ascomycota</taxon>
        <taxon>Pezizomycotina</taxon>
        <taxon>Sordariomycetes</taxon>
        <taxon>Xylariomycetidae</taxon>
        <taxon>Xylariales</taxon>
        <taxon>Xylariaceae</taxon>
        <taxon>Xylaria</taxon>
    </lineage>
</organism>
<comment type="caution">
    <text evidence="11">The sequence shown here is derived from an EMBL/GenBank/DDBJ whole genome shotgun (WGS) entry which is preliminary data.</text>
</comment>
<dbReference type="CDD" id="cd05474">
    <property type="entry name" value="SAP_like"/>
    <property type="match status" value="1"/>
</dbReference>
<evidence type="ECO:0000259" key="10">
    <source>
        <dbReference type="PROSITE" id="PS51767"/>
    </source>
</evidence>
<evidence type="ECO:0000256" key="1">
    <source>
        <dbReference type="ARBA" id="ARBA00007447"/>
    </source>
</evidence>
<name>A0A7C8IS35_9PEZI</name>
<dbReference type="Gene3D" id="2.40.70.10">
    <property type="entry name" value="Acid Proteases"/>
    <property type="match status" value="2"/>
</dbReference>
<dbReference type="SUPFAM" id="SSF50630">
    <property type="entry name" value="Acid proteases"/>
    <property type="match status" value="1"/>
</dbReference>
<feature type="chain" id="PRO_5028829480" description="Peptidase A1 domain-containing protein" evidence="9">
    <location>
        <begin position="20"/>
        <end position="479"/>
    </location>
</feature>
<feature type="active site" evidence="6">
    <location>
        <position position="75"/>
    </location>
</feature>
<dbReference type="InterPro" id="IPR021109">
    <property type="entry name" value="Peptidase_aspartic_dom_sf"/>
</dbReference>
<dbReference type="InterPro" id="IPR033121">
    <property type="entry name" value="PEPTIDASE_A1"/>
</dbReference>
<proteinExistence type="inferred from homology"/>
<evidence type="ECO:0000256" key="3">
    <source>
        <dbReference type="ARBA" id="ARBA00022729"/>
    </source>
</evidence>
<comment type="similarity">
    <text evidence="1 7">Belongs to the peptidase A1 family.</text>
</comment>
<dbReference type="PANTHER" id="PTHR47966:SF65">
    <property type="entry name" value="ASPARTIC-TYPE ENDOPEPTIDASE"/>
    <property type="match status" value="1"/>
</dbReference>
<dbReference type="GO" id="GO:0004190">
    <property type="term" value="F:aspartic-type endopeptidase activity"/>
    <property type="evidence" value="ECO:0007669"/>
    <property type="project" value="UniProtKB-KW"/>
</dbReference>
<feature type="signal peptide" evidence="9">
    <location>
        <begin position="1"/>
        <end position="19"/>
    </location>
</feature>
<dbReference type="GO" id="GO:0006508">
    <property type="term" value="P:proteolysis"/>
    <property type="evidence" value="ECO:0007669"/>
    <property type="project" value="UniProtKB-KW"/>
</dbReference>
<dbReference type="InterPro" id="IPR001969">
    <property type="entry name" value="Aspartic_peptidase_AS"/>
</dbReference>
<gene>
    <name evidence="11" type="ORF">GQX73_g2636</name>
</gene>
<keyword evidence="5 7" id="KW-0378">Hydrolase</keyword>
<evidence type="ECO:0000313" key="11">
    <source>
        <dbReference type="EMBL" id="KAF2970886.1"/>
    </source>
</evidence>
<dbReference type="Pfam" id="PF00026">
    <property type="entry name" value="Asp"/>
    <property type="match status" value="1"/>
</dbReference>
<evidence type="ECO:0000256" key="8">
    <source>
        <dbReference type="SAM" id="MobiDB-lite"/>
    </source>
</evidence>
<sequence>MRASPSLIGLGAVVTSAVAQKVVPMGFSRGNPTHTSLRKRAGTYSQELNNNLTGGGYYADVALGTPPQPVTLILDTGSSDVWVLDSNANLCQSRSLQFLYGTCLATYEPTDSSTYEIVDRDAFEISYLDGSGAEGDYIKDTFHIANTSIEALQVGLAENSTINSGLLGIGFNTNVAAAEPYPNIVDLFVEQDLIDTQAYSLYLDDLRAETGTILFGGIDTRKFIGQLKSVDILIDERSRTYSSFTVSLDSLNVGSSSDDLLTQEIPVILDSGTTLTYLPPRVARQIYAEYEAVDDTADTGLVYANCELLSEEDKTLNFHFGGNDGPVIKVPIDELVLDNVKGYIGLGLELPDLPFNDVCSFGIQPLSGIYLLGDTFLRSAYVVYDLTHKKIALAQANLNATGTNVMEITAASGIPLVSGVAAQETHTSGGREDDVENSGSSDDDESAATRALPTLNWEVATVSLVATLFSLTGAGLFAL</sequence>
<dbReference type="AlphaFoldDB" id="A0A7C8IS35"/>
<dbReference type="InterPro" id="IPR001461">
    <property type="entry name" value="Aspartic_peptidase_A1"/>
</dbReference>
<dbReference type="PROSITE" id="PS51767">
    <property type="entry name" value="PEPTIDASE_A1"/>
    <property type="match status" value="1"/>
</dbReference>
<dbReference type="Proteomes" id="UP000481858">
    <property type="component" value="Unassembled WGS sequence"/>
</dbReference>
<dbReference type="PRINTS" id="PR00792">
    <property type="entry name" value="PEPSIN"/>
</dbReference>
<feature type="compositionally biased region" description="Acidic residues" evidence="8">
    <location>
        <begin position="433"/>
        <end position="446"/>
    </location>
</feature>
<dbReference type="PROSITE" id="PS00141">
    <property type="entry name" value="ASP_PROTEASE"/>
    <property type="match status" value="2"/>
</dbReference>
<feature type="active site" evidence="6">
    <location>
        <position position="270"/>
    </location>
</feature>
<keyword evidence="2 7" id="KW-0645">Protease</keyword>
<evidence type="ECO:0000256" key="7">
    <source>
        <dbReference type="RuleBase" id="RU000454"/>
    </source>
</evidence>
<evidence type="ECO:0000256" key="4">
    <source>
        <dbReference type="ARBA" id="ARBA00022750"/>
    </source>
</evidence>
<keyword evidence="4 7" id="KW-0064">Aspartyl protease</keyword>
<dbReference type="InterPro" id="IPR033876">
    <property type="entry name" value="SAP-like"/>
</dbReference>
<dbReference type="OrthoDB" id="771136at2759"/>
<dbReference type="InParanoid" id="A0A7C8IS35"/>
<feature type="domain" description="Peptidase A1" evidence="10">
    <location>
        <begin position="57"/>
        <end position="394"/>
    </location>
</feature>
<evidence type="ECO:0000256" key="9">
    <source>
        <dbReference type="SAM" id="SignalP"/>
    </source>
</evidence>
<evidence type="ECO:0000313" key="12">
    <source>
        <dbReference type="Proteomes" id="UP000481858"/>
    </source>
</evidence>
<protein>
    <recommendedName>
        <fullName evidence="10">Peptidase A1 domain-containing protein</fullName>
    </recommendedName>
</protein>
<dbReference type="EMBL" id="WUBL01000018">
    <property type="protein sequence ID" value="KAF2970886.1"/>
    <property type="molecule type" value="Genomic_DNA"/>
</dbReference>
<keyword evidence="3 9" id="KW-0732">Signal</keyword>
<keyword evidence="12" id="KW-1185">Reference proteome</keyword>
<dbReference type="PANTHER" id="PTHR47966">
    <property type="entry name" value="BETA-SITE APP-CLEAVING ENZYME, ISOFORM A-RELATED"/>
    <property type="match status" value="1"/>
</dbReference>
<feature type="region of interest" description="Disordered" evidence="8">
    <location>
        <begin position="423"/>
        <end position="447"/>
    </location>
</feature>
<evidence type="ECO:0000256" key="5">
    <source>
        <dbReference type="ARBA" id="ARBA00022801"/>
    </source>
</evidence>
<accession>A0A7C8IS35</accession>
<evidence type="ECO:0000256" key="2">
    <source>
        <dbReference type="ARBA" id="ARBA00022670"/>
    </source>
</evidence>
<reference evidence="11 12" key="1">
    <citation type="submission" date="2019-12" db="EMBL/GenBank/DDBJ databases">
        <title>Draft genome sequence of the ascomycete Xylaria multiplex DSM 110363.</title>
        <authorList>
            <person name="Buettner E."/>
            <person name="Kellner H."/>
        </authorList>
    </citation>
    <scope>NUCLEOTIDE SEQUENCE [LARGE SCALE GENOMIC DNA]</scope>
    <source>
        <strain evidence="11 12">DSM 110363</strain>
    </source>
</reference>